<dbReference type="InterPro" id="IPR029063">
    <property type="entry name" value="SAM-dependent_MTases_sf"/>
</dbReference>
<accession>A0A7W9J817</accession>
<dbReference type="GO" id="GO:0032259">
    <property type="term" value="P:methylation"/>
    <property type="evidence" value="ECO:0007669"/>
    <property type="project" value="UniProtKB-KW"/>
</dbReference>
<keyword evidence="1 4" id="KW-0489">Methyltransferase</keyword>
<protein>
    <submittedName>
        <fullName evidence="4">SAM-dependent methyltransferase</fullName>
    </submittedName>
</protein>
<proteinExistence type="predicted"/>
<sequence length="252" mass="27194">MLTDPYGDEQLVELYDGDNEPRDDHAYYRALADRVAAATAADRGGATTIVDLGCGTGLLTRALAAVPGRRVIGVDPSPTMLGFARRQPGADAVTWIDGDASALAADGQADLVISSGNAMMHVEDLPATLTRLAAALRPGGVISFESRNPAVRAWEQWTTGVTERETPFGPLREWMEVTAVDQGRVTFDAYNVFEDGRQEVYTSVLFFRDAEQLAGALEASGFGEIELLGGWHDEPLTAESRLIVVRARTEPR</sequence>
<dbReference type="Proteomes" id="UP000549971">
    <property type="component" value="Unassembled WGS sequence"/>
</dbReference>
<evidence type="ECO:0000313" key="5">
    <source>
        <dbReference type="Proteomes" id="UP000549971"/>
    </source>
</evidence>
<comment type="caution">
    <text evidence="4">The sequence shown here is derived from an EMBL/GenBank/DDBJ whole genome shotgun (WGS) entry which is preliminary data.</text>
</comment>
<dbReference type="InterPro" id="IPR041698">
    <property type="entry name" value="Methyltransf_25"/>
</dbReference>
<evidence type="ECO:0000259" key="3">
    <source>
        <dbReference type="Pfam" id="PF13649"/>
    </source>
</evidence>
<feature type="domain" description="Methyltransferase" evidence="3">
    <location>
        <begin position="49"/>
        <end position="140"/>
    </location>
</feature>
<evidence type="ECO:0000256" key="1">
    <source>
        <dbReference type="ARBA" id="ARBA00022603"/>
    </source>
</evidence>
<dbReference type="PANTHER" id="PTHR43861">
    <property type="entry name" value="TRANS-ACONITATE 2-METHYLTRANSFERASE-RELATED"/>
    <property type="match status" value="1"/>
</dbReference>
<dbReference type="PANTHER" id="PTHR43861:SF1">
    <property type="entry name" value="TRANS-ACONITATE 2-METHYLTRANSFERASE"/>
    <property type="match status" value="1"/>
</dbReference>
<dbReference type="RefSeq" id="WP_184796296.1">
    <property type="nucleotide sequence ID" value="NZ_JACHMY010000001.1"/>
</dbReference>
<keyword evidence="5" id="KW-1185">Reference proteome</keyword>
<dbReference type="CDD" id="cd02440">
    <property type="entry name" value="AdoMet_MTases"/>
    <property type="match status" value="1"/>
</dbReference>
<dbReference type="SUPFAM" id="SSF53335">
    <property type="entry name" value="S-adenosyl-L-methionine-dependent methyltransferases"/>
    <property type="match status" value="1"/>
</dbReference>
<name>A0A7W9J817_9ACTN</name>
<dbReference type="GO" id="GO:0008168">
    <property type="term" value="F:methyltransferase activity"/>
    <property type="evidence" value="ECO:0007669"/>
    <property type="project" value="UniProtKB-KW"/>
</dbReference>
<evidence type="ECO:0000313" key="4">
    <source>
        <dbReference type="EMBL" id="MBB5836802.1"/>
    </source>
</evidence>
<dbReference type="EMBL" id="JACHMY010000001">
    <property type="protein sequence ID" value="MBB5836802.1"/>
    <property type="molecule type" value="Genomic_DNA"/>
</dbReference>
<evidence type="ECO:0000256" key="2">
    <source>
        <dbReference type="ARBA" id="ARBA00022679"/>
    </source>
</evidence>
<reference evidence="4 5" key="1">
    <citation type="submission" date="2020-08" db="EMBL/GenBank/DDBJ databases">
        <title>Sequencing the genomes of 1000 actinobacteria strains.</title>
        <authorList>
            <person name="Klenk H.-P."/>
        </authorList>
    </citation>
    <scope>NUCLEOTIDE SEQUENCE [LARGE SCALE GENOMIC DNA]</scope>
    <source>
        <strain evidence="4 5">DSM 28967</strain>
    </source>
</reference>
<dbReference type="Pfam" id="PF13649">
    <property type="entry name" value="Methyltransf_25"/>
    <property type="match status" value="1"/>
</dbReference>
<keyword evidence="2 4" id="KW-0808">Transferase</keyword>
<dbReference type="AlphaFoldDB" id="A0A7W9J817"/>
<gene>
    <name evidence="4" type="ORF">HDA39_003536</name>
</gene>
<organism evidence="4 5">
    <name type="scientific">Kribbella italica</name>
    <dbReference type="NCBI Taxonomy" id="1540520"/>
    <lineage>
        <taxon>Bacteria</taxon>
        <taxon>Bacillati</taxon>
        <taxon>Actinomycetota</taxon>
        <taxon>Actinomycetes</taxon>
        <taxon>Propionibacteriales</taxon>
        <taxon>Kribbellaceae</taxon>
        <taxon>Kribbella</taxon>
    </lineage>
</organism>
<dbReference type="Gene3D" id="3.40.50.150">
    <property type="entry name" value="Vaccinia Virus protein VP39"/>
    <property type="match status" value="1"/>
</dbReference>